<evidence type="ECO:0000256" key="4">
    <source>
        <dbReference type="PROSITE-ProRule" id="PRU00409"/>
    </source>
</evidence>
<dbReference type="Pfam" id="PF13535">
    <property type="entry name" value="ATP-grasp_4"/>
    <property type="match status" value="1"/>
</dbReference>
<keyword evidence="2 4" id="KW-0547">Nucleotide-binding</keyword>
<feature type="signal peptide" evidence="5">
    <location>
        <begin position="1"/>
        <end position="18"/>
    </location>
</feature>
<keyword evidence="5" id="KW-0732">Signal</keyword>
<protein>
    <recommendedName>
        <fullName evidence="6">ATP-grasp domain-containing protein</fullName>
    </recommendedName>
</protein>
<comment type="caution">
    <text evidence="7">The sequence shown here is derived from an EMBL/GenBank/DDBJ whole genome shotgun (WGS) entry which is preliminary data.</text>
</comment>
<dbReference type="PROSITE" id="PS50975">
    <property type="entry name" value="ATP_GRASP"/>
    <property type="match status" value="1"/>
</dbReference>
<evidence type="ECO:0000256" key="3">
    <source>
        <dbReference type="ARBA" id="ARBA00022840"/>
    </source>
</evidence>
<dbReference type="AlphaFoldDB" id="A0A8J2SCV0"/>
<sequence length="457" mass="48913">MAPILLLALPCAAASLRAQILAAELKREAPYLARPDGMQAALRPPADEDAVGVAVVVDPLCDYLGVALIEELLERGVAVATIFSDYMAEGLAAANGVEPPLGLLAPRTDGEEWLSGAAPPLACLSESDAGIATAEQLSNLLGCEFRNAVGPSRRHKWLLHETLREHNLPHCRQALCETEDELVAFYRAERNAIIVKPCRGVGSEDVYKCCDEEACAAAFAALRATTRYAGGSNDVILAQQFLEGPEYAIDSVSRHGEHKVTALWRYDKVGFVYQCTRLVPVDGATRPIIDSLIEALDAAGHANGPAHSELIVVDGVPTLVEINARFHNANVRPLVDRCIEGPNAIALAAAACVPDSEEWAATASTPTMVEDGLLFHISCLSSGVLSGIDADALSTLENLPTLVEMEVYESFREGEEVSATTDIKTDVGWVLLAGTADDVERDYAACIEAQARLLKYR</sequence>
<evidence type="ECO:0000256" key="1">
    <source>
        <dbReference type="ARBA" id="ARBA00022598"/>
    </source>
</evidence>
<accession>A0A8J2SCV0</accession>
<reference evidence="7" key="1">
    <citation type="submission" date="2021-11" db="EMBL/GenBank/DDBJ databases">
        <authorList>
            <consortium name="Genoscope - CEA"/>
            <person name="William W."/>
        </authorList>
    </citation>
    <scope>NUCLEOTIDE SEQUENCE</scope>
</reference>
<evidence type="ECO:0000259" key="6">
    <source>
        <dbReference type="PROSITE" id="PS50975"/>
    </source>
</evidence>
<evidence type="ECO:0000256" key="5">
    <source>
        <dbReference type="SAM" id="SignalP"/>
    </source>
</evidence>
<gene>
    <name evidence="7" type="ORF">PECAL_1P27070</name>
</gene>
<keyword evidence="1" id="KW-0436">Ligase</keyword>
<dbReference type="PANTHER" id="PTHR43585:SF2">
    <property type="entry name" value="ATP-GRASP ENZYME FSQD"/>
    <property type="match status" value="1"/>
</dbReference>
<evidence type="ECO:0000313" key="8">
    <source>
        <dbReference type="Proteomes" id="UP000789595"/>
    </source>
</evidence>
<feature type="chain" id="PRO_5035275271" description="ATP-grasp domain-containing protein" evidence="5">
    <location>
        <begin position="19"/>
        <end position="457"/>
    </location>
</feature>
<dbReference type="PANTHER" id="PTHR43585">
    <property type="entry name" value="FUMIPYRROLE BIOSYNTHESIS PROTEIN C"/>
    <property type="match status" value="1"/>
</dbReference>
<dbReference type="InterPro" id="IPR011761">
    <property type="entry name" value="ATP-grasp"/>
</dbReference>
<dbReference type="SUPFAM" id="SSF56059">
    <property type="entry name" value="Glutathione synthetase ATP-binding domain-like"/>
    <property type="match status" value="1"/>
</dbReference>
<name>A0A8J2SCV0_9STRA</name>
<keyword evidence="3 4" id="KW-0067">ATP-binding</keyword>
<dbReference type="InterPro" id="IPR052032">
    <property type="entry name" value="ATP-dep_AA_Ligase"/>
</dbReference>
<dbReference type="Gene3D" id="3.30.470.20">
    <property type="entry name" value="ATP-grasp fold, B domain"/>
    <property type="match status" value="1"/>
</dbReference>
<organism evidence="7 8">
    <name type="scientific">Pelagomonas calceolata</name>
    <dbReference type="NCBI Taxonomy" id="35677"/>
    <lineage>
        <taxon>Eukaryota</taxon>
        <taxon>Sar</taxon>
        <taxon>Stramenopiles</taxon>
        <taxon>Ochrophyta</taxon>
        <taxon>Pelagophyceae</taxon>
        <taxon>Pelagomonadales</taxon>
        <taxon>Pelagomonadaceae</taxon>
        <taxon>Pelagomonas</taxon>
    </lineage>
</organism>
<dbReference type="EMBL" id="CAKKNE010000001">
    <property type="protein sequence ID" value="CAH0366229.1"/>
    <property type="molecule type" value="Genomic_DNA"/>
</dbReference>
<dbReference type="GO" id="GO:0046872">
    <property type="term" value="F:metal ion binding"/>
    <property type="evidence" value="ECO:0007669"/>
    <property type="project" value="InterPro"/>
</dbReference>
<feature type="domain" description="ATP-grasp" evidence="6">
    <location>
        <begin position="160"/>
        <end position="353"/>
    </location>
</feature>
<dbReference type="OrthoDB" id="434648at2759"/>
<evidence type="ECO:0000256" key="2">
    <source>
        <dbReference type="ARBA" id="ARBA00022741"/>
    </source>
</evidence>
<dbReference type="GO" id="GO:0016874">
    <property type="term" value="F:ligase activity"/>
    <property type="evidence" value="ECO:0007669"/>
    <property type="project" value="UniProtKB-KW"/>
</dbReference>
<evidence type="ECO:0000313" key="7">
    <source>
        <dbReference type="EMBL" id="CAH0366229.1"/>
    </source>
</evidence>
<dbReference type="Proteomes" id="UP000789595">
    <property type="component" value="Unassembled WGS sequence"/>
</dbReference>
<proteinExistence type="predicted"/>
<dbReference type="GO" id="GO:0005524">
    <property type="term" value="F:ATP binding"/>
    <property type="evidence" value="ECO:0007669"/>
    <property type="project" value="UniProtKB-UniRule"/>
</dbReference>
<keyword evidence="8" id="KW-1185">Reference proteome</keyword>